<keyword evidence="4" id="KW-1003">Cell membrane</keyword>
<dbReference type="Gene3D" id="3.30.460.20">
    <property type="entry name" value="CorA soluble domain-like"/>
    <property type="match status" value="1"/>
</dbReference>
<dbReference type="InterPro" id="IPR045861">
    <property type="entry name" value="CorA_cytoplasmic_dom"/>
</dbReference>
<feature type="transmembrane region" description="Helical" evidence="12">
    <location>
        <begin position="269"/>
        <end position="288"/>
    </location>
</feature>
<reference evidence="13 14" key="1">
    <citation type="submission" date="2018-05" db="EMBL/GenBank/DDBJ databases">
        <title>Genomic Encyclopedia of Type Strains, Phase IV (KMG-IV): sequencing the most valuable type-strain genomes for metagenomic binning, comparative biology and taxonomic classification.</title>
        <authorList>
            <person name="Goeker M."/>
        </authorList>
    </citation>
    <scope>NUCLEOTIDE SEQUENCE [LARGE SCALE GENOMIC DNA]</scope>
    <source>
        <strain evidence="13 14">DSM 3183</strain>
    </source>
</reference>
<feature type="transmembrane region" description="Helical" evidence="12">
    <location>
        <begin position="300"/>
        <end position="320"/>
    </location>
</feature>
<comment type="catalytic activity">
    <reaction evidence="10">
        <text>Mg(2+)(in) = Mg(2+)(out)</text>
        <dbReference type="Rhea" id="RHEA:29827"/>
        <dbReference type="ChEBI" id="CHEBI:18420"/>
    </reaction>
</comment>
<comment type="caution">
    <text evidence="13">The sequence shown here is derived from an EMBL/GenBank/DDBJ whole genome shotgun (WGS) entry which is preliminary data.</text>
</comment>
<keyword evidence="7 12" id="KW-1133">Transmembrane helix</keyword>
<keyword evidence="3" id="KW-0813">Transport</keyword>
<dbReference type="Proteomes" id="UP000248014">
    <property type="component" value="Unassembled WGS sequence"/>
</dbReference>
<keyword evidence="5 12" id="KW-0812">Transmembrane</keyword>
<evidence type="ECO:0000256" key="2">
    <source>
        <dbReference type="ARBA" id="ARBA00009765"/>
    </source>
</evidence>
<dbReference type="PANTHER" id="PTHR46494">
    <property type="entry name" value="CORA FAMILY METAL ION TRANSPORTER (EUROFUNG)"/>
    <property type="match status" value="1"/>
</dbReference>
<dbReference type="GO" id="GO:0015087">
    <property type="term" value="F:cobalt ion transmembrane transporter activity"/>
    <property type="evidence" value="ECO:0007669"/>
    <property type="project" value="TreeGrafter"/>
</dbReference>
<dbReference type="InterPro" id="IPR002523">
    <property type="entry name" value="MgTranspt_CorA/ZnTranspt_ZntB"/>
</dbReference>
<accession>A0A2V3VRZ8</accession>
<keyword evidence="8" id="KW-0406">Ion transport</keyword>
<keyword evidence="14" id="KW-1185">Reference proteome</keyword>
<evidence type="ECO:0000313" key="14">
    <source>
        <dbReference type="Proteomes" id="UP000248014"/>
    </source>
</evidence>
<organism evidence="13 14">
    <name type="scientific">Blastomonas natatoria</name>
    <dbReference type="NCBI Taxonomy" id="34015"/>
    <lineage>
        <taxon>Bacteria</taxon>
        <taxon>Pseudomonadati</taxon>
        <taxon>Pseudomonadota</taxon>
        <taxon>Alphaproteobacteria</taxon>
        <taxon>Sphingomonadales</taxon>
        <taxon>Sphingomonadaceae</taxon>
        <taxon>Blastomonas</taxon>
    </lineage>
</organism>
<proteinExistence type="inferred from homology"/>
<evidence type="ECO:0000256" key="4">
    <source>
        <dbReference type="ARBA" id="ARBA00022475"/>
    </source>
</evidence>
<dbReference type="OrthoDB" id="9803416at2"/>
<dbReference type="SUPFAM" id="SSF143865">
    <property type="entry name" value="CorA soluble domain-like"/>
    <property type="match status" value="1"/>
</dbReference>
<name>A0A2V3VRZ8_9SPHN</name>
<dbReference type="Gene3D" id="1.20.58.340">
    <property type="entry name" value="Magnesium transport protein CorA, transmembrane region"/>
    <property type="match status" value="2"/>
</dbReference>
<evidence type="ECO:0000256" key="3">
    <source>
        <dbReference type="ARBA" id="ARBA00022448"/>
    </source>
</evidence>
<dbReference type="Pfam" id="PF01544">
    <property type="entry name" value="CorA"/>
    <property type="match status" value="1"/>
</dbReference>
<dbReference type="GO" id="GO:0050897">
    <property type="term" value="F:cobalt ion binding"/>
    <property type="evidence" value="ECO:0007669"/>
    <property type="project" value="TreeGrafter"/>
</dbReference>
<dbReference type="InterPro" id="IPR045863">
    <property type="entry name" value="CorA_TM1_TM2"/>
</dbReference>
<sequence length="326" mass="37258">MTVIAARLYRDGERVRDLDLAQPLPALDDPADLLWIGLHEPTEAELLPIQSQLGLHPLAVEDALDRRHLPKIEPYGEHLFAVARTVHLDESDSNTAITYGNTAIFMGRQFIVTVRHGSLRDHSPVRHKLEATPRLLKRGSDFVLHAILDFIVDGYLEVIDTLEDKVLGIEDRSLDAFLDREETAQLFSLRRDLFRLQRVLSPMQDVANRCMHLELPQIDTDIHPYFRDLHDHVRRADYRVAGLRDTLTSVIETSGLLEQQRQGVITRQLAAWAAILAVPTAIAGIYGMNFKYMPELEWRHGYFLVVGAMVTICVGLYVRFKWAKWL</sequence>
<dbReference type="AlphaFoldDB" id="A0A2V3VRZ8"/>
<dbReference type="EMBL" id="QJJM01000001">
    <property type="protein sequence ID" value="PXW79319.1"/>
    <property type="molecule type" value="Genomic_DNA"/>
</dbReference>
<comment type="function">
    <text evidence="11">Mediates influx of magnesium ions. Alternates between open and closed states. Activated by low cytoplasmic Mg(2+) levels. Inactive when cytoplasmic Mg(2+) levels are high.</text>
</comment>
<protein>
    <submittedName>
        <fullName evidence="13">Magnesium transporter</fullName>
    </submittedName>
</protein>
<gene>
    <name evidence="13" type="ORF">C7451_101384</name>
</gene>
<evidence type="ECO:0000256" key="5">
    <source>
        <dbReference type="ARBA" id="ARBA00022692"/>
    </source>
</evidence>
<dbReference type="FunFam" id="1.20.58.340:FF:000004">
    <property type="entry name" value="Magnesium transport protein CorA"/>
    <property type="match status" value="1"/>
</dbReference>
<dbReference type="GO" id="GO:0005886">
    <property type="term" value="C:plasma membrane"/>
    <property type="evidence" value="ECO:0007669"/>
    <property type="project" value="UniProtKB-SubCell"/>
</dbReference>
<evidence type="ECO:0000256" key="11">
    <source>
        <dbReference type="ARBA" id="ARBA00045497"/>
    </source>
</evidence>
<dbReference type="SUPFAM" id="SSF144083">
    <property type="entry name" value="Magnesium transport protein CorA, transmembrane region"/>
    <property type="match status" value="1"/>
</dbReference>
<evidence type="ECO:0000256" key="7">
    <source>
        <dbReference type="ARBA" id="ARBA00022989"/>
    </source>
</evidence>
<evidence type="ECO:0000256" key="12">
    <source>
        <dbReference type="SAM" id="Phobius"/>
    </source>
</evidence>
<dbReference type="CDD" id="cd12830">
    <property type="entry name" value="MtCorA-like"/>
    <property type="match status" value="1"/>
</dbReference>
<evidence type="ECO:0000256" key="1">
    <source>
        <dbReference type="ARBA" id="ARBA00004651"/>
    </source>
</evidence>
<keyword evidence="6" id="KW-0460">Magnesium</keyword>
<comment type="similarity">
    <text evidence="2">Belongs to the CorA metal ion transporter (MIT) (TC 1.A.35) family.</text>
</comment>
<dbReference type="PANTHER" id="PTHR46494:SF1">
    <property type="entry name" value="CORA FAMILY METAL ION TRANSPORTER (EUROFUNG)"/>
    <property type="match status" value="1"/>
</dbReference>
<dbReference type="GO" id="GO:0015095">
    <property type="term" value="F:magnesium ion transmembrane transporter activity"/>
    <property type="evidence" value="ECO:0007669"/>
    <property type="project" value="TreeGrafter"/>
</dbReference>
<keyword evidence="9 12" id="KW-0472">Membrane</keyword>
<evidence type="ECO:0000313" key="13">
    <source>
        <dbReference type="EMBL" id="PXW79319.1"/>
    </source>
</evidence>
<dbReference type="GO" id="GO:0000287">
    <property type="term" value="F:magnesium ion binding"/>
    <property type="evidence" value="ECO:0007669"/>
    <property type="project" value="TreeGrafter"/>
</dbReference>
<dbReference type="RefSeq" id="WP_110297266.1">
    <property type="nucleotide sequence ID" value="NZ_QJJM01000001.1"/>
</dbReference>
<evidence type="ECO:0000256" key="6">
    <source>
        <dbReference type="ARBA" id="ARBA00022842"/>
    </source>
</evidence>
<evidence type="ECO:0000256" key="10">
    <source>
        <dbReference type="ARBA" id="ARBA00034269"/>
    </source>
</evidence>
<evidence type="ECO:0000256" key="8">
    <source>
        <dbReference type="ARBA" id="ARBA00023065"/>
    </source>
</evidence>
<evidence type="ECO:0000256" key="9">
    <source>
        <dbReference type="ARBA" id="ARBA00023136"/>
    </source>
</evidence>
<comment type="subcellular location">
    <subcellularLocation>
        <location evidence="1">Cell membrane</location>
        <topology evidence="1">Multi-pass membrane protein</topology>
    </subcellularLocation>
</comment>